<gene>
    <name evidence="3" type="ORF">HUJ06_003525</name>
</gene>
<evidence type="ECO:0000313" key="4">
    <source>
        <dbReference type="Proteomes" id="UP000607653"/>
    </source>
</evidence>
<keyword evidence="4" id="KW-1185">Reference proteome</keyword>
<dbReference type="AlphaFoldDB" id="A0A822ZP65"/>
<dbReference type="SUPFAM" id="SSF52058">
    <property type="entry name" value="L domain-like"/>
    <property type="match status" value="1"/>
</dbReference>
<dbReference type="PANTHER" id="PTHR47186">
    <property type="entry name" value="LEUCINE-RICH REPEAT-CONTAINING PROTEIN 57"/>
    <property type="match status" value="1"/>
</dbReference>
<proteinExistence type="predicted"/>
<comment type="caution">
    <text evidence="3">The sequence shown here is derived from an EMBL/GenBank/DDBJ whole genome shotgun (WGS) entry which is preliminary data.</text>
</comment>
<evidence type="ECO:0000259" key="2">
    <source>
        <dbReference type="Pfam" id="PF23598"/>
    </source>
</evidence>
<dbReference type="InterPro" id="IPR032675">
    <property type="entry name" value="LRR_dom_sf"/>
</dbReference>
<dbReference type="PANTHER" id="PTHR47186:SF42">
    <property type="entry name" value="DISEASE RESISTANCE RPP13-LIKE PROTEIN 1"/>
    <property type="match status" value="1"/>
</dbReference>
<reference evidence="3 4" key="1">
    <citation type="journal article" date="2020" name="Mol. Biol. Evol.">
        <title>Distinct Expression and Methylation Patterns for Genes with Different Fates following a Single Whole-Genome Duplication in Flowering Plants.</title>
        <authorList>
            <person name="Shi T."/>
            <person name="Rahmani R.S."/>
            <person name="Gugger P.F."/>
            <person name="Wang M."/>
            <person name="Li H."/>
            <person name="Zhang Y."/>
            <person name="Li Z."/>
            <person name="Wang Q."/>
            <person name="Van de Peer Y."/>
            <person name="Marchal K."/>
            <person name="Chen J."/>
        </authorList>
    </citation>
    <scope>NUCLEOTIDE SEQUENCE [LARGE SCALE GENOMIC DNA]</scope>
    <source>
        <tissue evidence="3">Leaf</tissue>
    </source>
</reference>
<accession>A0A822ZP65</accession>
<sequence length="157" mass="18262">MPCTKLRLRTHFYWRCLRVLCLRNLHFSNDLFDSIGNLKILRYLDISYTGIRKLPKSVYSLYYLEILLLEGLDLELPENIGSTVVNIRLVRMDAYKFRIPHKNGRVGDWLSGFKLFAKCVRVYQHLMVSGLENLADINEIVGVSFNNNPGPKQLTLE</sequence>
<evidence type="ECO:0000313" key="3">
    <source>
        <dbReference type="EMBL" id="DAD45295.1"/>
    </source>
</evidence>
<dbReference type="InterPro" id="IPR055414">
    <property type="entry name" value="LRR_R13L4/SHOC2-like"/>
</dbReference>
<dbReference type="EMBL" id="DUZY01000007">
    <property type="protein sequence ID" value="DAD45295.1"/>
    <property type="molecule type" value="Genomic_DNA"/>
</dbReference>
<evidence type="ECO:0000256" key="1">
    <source>
        <dbReference type="ARBA" id="ARBA00022737"/>
    </source>
</evidence>
<name>A0A822ZP65_NELNU</name>
<protein>
    <recommendedName>
        <fullName evidence="2">Disease resistance R13L4/SHOC-2-like LRR domain-containing protein</fullName>
    </recommendedName>
</protein>
<dbReference type="Proteomes" id="UP000607653">
    <property type="component" value="Unassembled WGS sequence"/>
</dbReference>
<dbReference type="Pfam" id="PF23598">
    <property type="entry name" value="LRR_14"/>
    <property type="match status" value="1"/>
</dbReference>
<organism evidence="3 4">
    <name type="scientific">Nelumbo nucifera</name>
    <name type="common">Sacred lotus</name>
    <dbReference type="NCBI Taxonomy" id="4432"/>
    <lineage>
        <taxon>Eukaryota</taxon>
        <taxon>Viridiplantae</taxon>
        <taxon>Streptophyta</taxon>
        <taxon>Embryophyta</taxon>
        <taxon>Tracheophyta</taxon>
        <taxon>Spermatophyta</taxon>
        <taxon>Magnoliopsida</taxon>
        <taxon>Proteales</taxon>
        <taxon>Nelumbonaceae</taxon>
        <taxon>Nelumbo</taxon>
    </lineage>
</organism>
<keyword evidence="1" id="KW-0677">Repeat</keyword>
<dbReference type="Gene3D" id="3.80.10.10">
    <property type="entry name" value="Ribonuclease Inhibitor"/>
    <property type="match status" value="1"/>
</dbReference>
<feature type="domain" description="Disease resistance R13L4/SHOC-2-like LRR" evidence="2">
    <location>
        <begin position="14"/>
        <end position="82"/>
    </location>
</feature>